<gene>
    <name evidence="3" type="ORF">CAL24_12295</name>
</gene>
<name>A0A261VPA9_9BORD</name>
<organism evidence="3 4">
    <name type="scientific">Bordetella genomosp. 2</name>
    <dbReference type="NCBI Taxonomy" id="1983456"/>
    <lineage>
        <taxon>Bacteria</taxon>
        <taxon>Pseudomonadati</taxon>
        <taxon>Pseudomonadota</taxon>
        <taxon>Betaproteobacteria</taxon>
        <taxon>Burkholderiales</taxon>
        <taxon>Alcaligenaceae</taxon>
        <taxon>Bordetella</taxon>
    </lineage>
</organism>
<feature type="domain" description="Solute-binding protein family 3/N-terminal" evidence="2">
    <location>
        <begin position="50"/>
        <end position="274"/>
    </location>
</feature>
<dbReference type="AlphaFoldDB" id="A0A261VPA9"/>
<dbReference type="SMART" id="SM00062">
    <property type="entry name" value="PBPb"/>
    <property type="match status" value="1"/>
</dbReference>
<evidence type="ECO:0000256" key="1">
    <source>
        <dbReference type="SAM" id="SignalP"/>
    </source>
</evidence>
<reference evidence="4" key="1">
    <citation type="submission" date="2017-05" db="EMBL/GenBank/DDBJ databases">
        <title>Complete and WGS of Bordetella genogroups.</title>
        <authorList>
            <person name="Spilker T."/>
            <person name="Lipuma J."/>
        </authorList>
    </citation>
    <scope>NUCLEOTIDE SEQUENCE [LARGE SCALE GENOMIC DNA]</scope>
    <source>
        <strain evidence="4">AU8256</strain>
    </source>
</reference>
<evidence type="ECO:0000259" key="2">
    <source>
        <dbReference type="SMART" id="SM00062"/>
    </source>
</evidence>
<dbReference type="Proteomes" id="UP000215633">
    <property type="component" value="Unassembled WGS sequence"/>
</dbReference>
<keyword evidence="1" id="KW-0732">Signal</keyword>
<dbReference type="InterPro" id="IPR001638">
    <property type="entry name" value="Solute-binding_3/MltF_N"/>
</dbReference>
<comment type="caution">
    <text evidence="3">The sequence shown here is derived from an EMBL/GenBank/DDBJ whole genome shotgun (WGS) entry which is preliminary data.</text>
</comment>
<sequence>MIALLHFLFRFGRPARLAAVAGLALALATAAGAAAPQGADPFPQARARGLLVVGVPYLAPPAAAGAKIRTPERLDTVMAERLGTRLGLPVKVVQVEPARRAAVLADGSVDLLLADRVAGQSAPGLDAPGVALVPAGYAARPKAVIRSDTPMRRWQDARGRSVCMASAAFQAQALAARWGAVVRTFRVPSDALVAVREGACDIGLIDDATWTALMKFPEWKKFSATLPPDGPQAERVWLARAGDGAAADWLAAAMADWRSQGVWRAMTDKWARDVAFDVYLDQEVPDCHGG</sequence>
<feature type="signal peptide" evidence="1">
    <location>
        <begin position="1"/>
        <end position="33"/>
    </location>
</feature>
<protein>
    <submittedName>
        <fullName evidence="3">ABC transporter substrate-binding protein</fullName>
    </submittedName>
</protein>
<proteinExistence type="predicted"/>
<keyword evidence="4" id="KW-1185">Reference proteome</keyword>
<feature type="chain" id="PRO_5013057136" evidence="1">
    <location>
        <begin position="34"/>
        <end position="290"/>
    </location>
</feature>
<evidence type="ECO:0000313" key="3">
    <source>
        <dbReference type="EMBL" id="OZI75968.1"/>
    </source>
</evidence>
<dbReference type="RefSeq" id="WP_028355933.1">
    <property type="nucleotide sequence ID" value="NZ_NEVT01000006.1"/>
</dbReference>
<dbReference type="SUPFAM" id="SSF53850">
    <property type="entry name" value="Periplasmic binding protein-like II"/>
    <property type="match status" value="1"/>
</dbReference>
<dbReference type="Gene3D" id="3.40.190.10">
    <property type="entry name" value="Periplasmic binding protein-like II"/>
    <property type="match status" value="2"/>
</dbReference>
<dbReference type="EMBL" id="NEVT01000006">
    <property type="protein sequence ID" value="OZI75968.1"/>
    <property type="molecule type" value="Genomic_DNA"/>
</dbReference>
<evidence type="ECO:0000313" key="4">
    <source>
        <dbReference type="Proteomes" id="UP000215633"/>
    </source>
</evidence>
<accession>A0A261VPA9</accession>